<organism evidence="1 2">
    <name type="scientific">Echinicola pacifica</name>
    <dbReference type="NCBI Taxonomy" id="346377"/>
    <lineage>
        <taxon>Bacteria</taxon>
        <taxon>Pseudomonadati</taxon>
        <taxon>Bacteroidota</taxon>
        <taxon>Cytophagia</taxon>
        <taxon>Cytophagales</taxon>
        <taxon>Cyclobacteriaceae</taxon>
        <taxon>Echinicola</taxon>
    </lineage>
</organism>
<sequence>MLVLPAIRNRQANCVVITIRLLWFDYLTYGMTHLAFGKDSKHLSGLKITIIDAAYLTINYE</sequence>
<dbReference type="EMBL" id="BMWX01000001">
    <property type="protein sequence ID" value="GGZ15104.1"/>
    <property type="molecule type" value="Genomic_DNA"/>
</dbReference>
<gene>
    <name evidence="1" type="ORF">GCM10007049_03940</name>
</gene>
<dbReference type="Proteomes" id="UP000619457">
    <property type="component" value="Unassembled WGS sequence"/>
</dbReference>
<protein>
    <submittedName>
        <fullName evidence="1">Uncharacterized protein</fullName>
    </submittedName>
</protein>
<reference evidence="1" key="1">
    <citation type="journal article" date="2014" name="Int. J. Syst. Evol. Microbiol.">
        <title>Complete genome sequence of Corynebacterium casei LMG S-19264T (=DSM 44701T), isolated from a smear-ripened cheese.</title>
        <authorList>
            <consortium name="US DOE Joint Genome Institute (JGI-PGF)"/>
            <person name="Walter F."/>
            <person name="Albersmeier A."/>
            <person name="Kalinowski J."/>
            <person name="Ruckert C."/>
        </authorList>
    </citation>
    <scope>NUCLEOTIDE SEQUENCE</scope>
    <source>
        <strain evidence="1">KCTC 12368</strain>
    </source>
</reference>
<keyword evidence="2" id="KW-1185">Reference proteome</keyword>
<evidence type="ECO:0000313" key="2">
    <source>
        <dbReference type="Proteomes" id="UP000619457"/>
    </source>
</evidence>
<dbReference type="AlphaFoldDB" id="A0A918PLC1"/>
<name>A0A918PLC1_9BACT</name>
<proteinExistence type="predicted"/>
<accession>A0A918PLC1</accession>
<evidence type="ECO:0000313" key="1">
    <source>
        <dbReference type="EMBL" id="GGZ15104.1"/>
    </source>
</evidence>
<comment type="caution">
    <text evidence="1">The sequence shown here is derived from an EMBL/GenBank/DDBJ whole genome shotgun (WGS) entry which is preliminary data.</text>
</comment>
<reference evidence="1" key="2">
    <citation type="submission" date="2020-09" db="EMBL/GenBank/DDBJ databases">
        <authorList>
            <person name="Sun Q."/>
            <person name="Kim S."/>
        </authorList>
    </citation>
    <scope>NUCLEOTIDE SEQUENCE</scope>
    <source>
        <strain evidence="1">KCTC 12368</strain>
    </source>
</reference>